<sequence>MRESHDVEAILRKTFHAASVQAVSGNGWKYFLVTSYPTANDRRKSVTIKLTFHSLPDGGRKLSANARFANMPELTQDNFAEMWKAKRLTTFRAPHLPAGLQTQDYIVDGLKPGIITITVNDKNALDSLIFEEK</sequence>
<keyword evidence="2" id="KW-1185">Reference proteome</keyword>
<evidence type="ECO:0000313" key="1">
    <source>
        <dbReference type="EMBL" id="WEF31225.1"/>
    </source>
</evidence>
<evidence type="ECO:0000313" key="2">
    <source>
        <dbReference type="Proteomes" id="UP001216510"/>
    </source>
</evidence>
<gene>
    <name evidence="1" type="ORF">PX653_17355</name>
</gene>
<organism evidence="1 2">
    <name type="scientific">Pseudoduganella chitinolytica</name>
    <dbReference type="NCBI Taxonomy" id="34070"/>
    <lineage>
        <taxon>Bacteria</taxon>
        <taxon>Pseudomonadati</taxon>
        <taxon>Pseudomonadota</taxon>
        <taxon>Betaproteobacteria</taxon>
        <taxon>Burkholderiales</taxon>
        <taxon>Oxalobacteraceae</taxon>
        <taxon>Telluria group</taxon>
        <taxon>Pseudoduganella</taxon>
    </lineage>
</organism>
<dbReference type="Proteomes" id="UP001216510">
    <property type="component" value="Chromosome"/>
</dbReference>
<accession>A0ABY8B5Z3</accession>
<protein>
    <submittedName>
        <fullName evidence="1">Uncharacterized protein</fullName>
    </submittedName>
</protein>
<name>A0ABY8B5Z3_9BURK</name>
<dbReference type="EMBL" id="CP119083">
    <property type="protein sequence ID" value="WEF31225.1"/>
    <property type="molecule type" value="Genomic_DNA"/>
</dbReference>
<proteinExistence type="predicted"/>
<reference evidence="1 2" key="1">
    <citation type="submission" date="2023-02" db="EMBL/GenBank/DDBJ databases">
        <title>Gemone sequence of Telluria chitinolytica ACM 3522T.</title>
        <authorList>
            <person name="Frediansyah A."/>
            <person name="Miess H."/>
            <person name="Gross H."/>
        </authorList>
    </citation>
    <scope>NUCLEOTIDE SEQUENCE [LARGE SCALE GENOMIC DNA]</scope>
    <source>
        <strain evidence="1 2">ACM 3522</strain>
    </source>
</reference>
<dbReference type="RefSeq" id="WP_277414006.1">
    <property type="nucleotide sequence ID" value="NZ_CP119083.1"/>
</dbReference>